<dbReference type="Proteomes" id="UP000807342">
    <property type="component" value="Unassembled WGS sequence"/>
</dbReference>
<sequence>MVVSPGFDFVGRTLARLVLPCVVAYGTLTVICDLLASTAPQWALVLFSVAPRLLYFFLGPLLEDHRNSRDAKARSAVLPPHIDVKPLEASRRVIENFKSGYPVELFFEWSKRFGQTFRFTVGLDQRVFTTEPDHIKAILATQFETFVKGPIIFTQLKSLLGTGVFNSDGEMWKFHRSITRPFFSKERISDFEVFDRHAEDALRQAKNRLSEGYPIDFQDLVSRFTLDSATEFLFRNDVHSLSAGLPYPAQPSPFAKANSLTFENHPSNMFVKAFISGQDATALRGRSGTFWPLREMWGDAVAPLRKEVDRFVEPFVREGMKRKQERGEGKSGEMETLLDYLVDQTQDREVIKDELVNLLVASRDTTASLLSFSLYMLIEHPDITRRLRTEILSTVGPKSMPTYDDIRDMKYLRAFLNEVLRLYPAVPMNSRTSNRPIVLAPTTGSSVPIYIPAGTRVLYSVFLMQRRTDLWGLDALEFDPDRWLDERLQMYLIKNPCIFLPFNAGPRICLGQQFAYNESSFFLIRLLQHFSSFSLAPDAQPPDSLPPKEWSGEKGPKGRDKIRPASHLTMYVKGGLWVRMSETSEFE</sequence>
<reference evidence="11" key="1">
    <citation type="submission" date="2020-11" db="EMBL/GenBank/DDBJ databases">
        <authorList>
            <consortium name="DOE Joint Genome Institute"/>
            <person name="Ahrendt S."/>
            <person name="Riley R."/>
            <person name="Andreopoulos W."/>
            <person name="Labutti K."/>
            <person name="Pangilinan J."/>
            <person name="Ruiz-Duenas F.J."/>
            <person name="Barrasa J.M."/>
            <person name="Sanchez-Garcia M."/>
            <person name="Camarero S."/>
            <person name="Miyauchi S."/>
            <person name="Serrano A."/>
            <person name="Linde D."/>
            <person name="Babiker R."/>
            <person name="Drula E."/>
            <person name="Ayuso-Fernandez I."/>
            <person name="Pacheco R."/>
            <person name="Padilla G."/>
            <person name="Ferreira P."/>
            <person name="Barriuso J."/>
            <person name="Kellner H."/>
            <person name="Castanera R."/>
            <person name="Alfaro M."/>
            <person name="Ramirez L."/>
            <person name="Pisabarro A.G."/>
            <person name="Kuo A."/>
            <person name="Tritt A."/>
            <person name="Lipzen A."/>
            <person name="He G."/>
            <person name="Yan M."/>
            <person name="Ng V."/>
            <person name="Cullen D."/>
            <person name="Martin F."/>
            <person name="Rosso M.-N."/>
            <person name="Henrissat B."/>
            <person name="Hibbett D."/>
            <person name="Martinez A.T."/>
            <person name="Grigoriev I.V."/>
        </authorList>
    </citation>
    <scope>NUCLEOTIDE SEQUENCE</scope>
    <source>
        <strain evidence="11">MF-IS2</strain>
    </source>
</reference>
<evidence type="ECO:0000256" key="9">
    <source>
        <dbReference type="RuleBase" id="RU000461"/>
    </source>
</evidence>
<dbReference type="GO" id="GO:0020037">
    <property type="term" value="F:heme binding"/>
    <property type="evidence" value="ECO:0007669"/>
    <property type="project" value="InterPro"/>
</dbReference>
<keyword evidence="4 8" id="KW-0479">Metal-binding</keyword>
<dbReference type="PRINTS" id="PR00463">
    <property type="entry name" value="EP450I"/>
</dbReference>
<keyword evidence="12" id="KW-1185">Reference proteome</keyword>
<feature type="compositionally biased region" description="Basic and acidic residues" evidence="10">
    <location>
        <begin position="550"/>
        <end position="563"/>
    </location>
</feature>
<evidence type="ECO:0000256" key="4">
    <source>
        <dbReference type="ARBA" id="ARBA00022723"/>
    </source>
</evidence>
<evidence type="ECO:0000256" key="1">
    <source>
        <dbReference type="ARBA" id="ARBA00001971"/>
    </source>
</evidence>
<dbReference type="GO" id="GO:0005506">
    <property type="term" value="F:iron ion binding"/>
    <property type="evidence" value="ECO:0007669"/>
    <property type="project" value="InterPro"/>
</dbReference>
<dbReference type="InterPro" id="IPR047146">
    <property type="entry name" value="Cyt_P450_E_CYP52_fungi"/>
</dbReference>
<dbReference type="InterPro" id="IPR002401">
    <property type="entry name" value="Cyt_P450_E_grp-I"/>
</dbReference>
<dbReference type="CDD" id="cd11063">
    <property type="entry name" value="CYP52"/>
    <property type="match status" value="1"/>
</dbReference>
<dbReference type="PROSITE" id="PS00086">
    <property type="entry name" value="CYTOCHROME_P450"/>
    <property type="match status" value="1"/>
</dbReference>
<evidence type="ECO:0000256" key="10">
    <source>
        <dbReference type="SAM" id="MobiDB-lite"/>
    </source>
</evidence>
<evidence type="ECO:0000256" key="5">
    <source>
        <dbReference type="ARBA" id="ARBA00023002"/>
    </source>
</evidence>
<organism evidence="11 12">
    <name type="scientific">Macrolepiota fuliginosa MF-IS2</name>
    <dbReference type="NCBI Taxonomy" id="1400762"/>
    <lineage>
        <taxon>Eukaryota</taxon>
        <taxon>Fungi</taxon>
        <taxon>Dikarya</taxon>
        <taxon>Basidiomycota</taxon>
        <taxon>Agaricomycotina</taxon>
        <taxon>Agaricomycetes</taxon>
        <taxon>Agaricomycetidae</taxon>
        <taxon>Agaricales</taxon>
        <taxon>Agaricineae</taxon>
        <taxon>Agaricaceae</taxon>
        <taxon>Macrolepiota</taxon>
    </lineage>
</organism>
<dbReference type="SUPFAM" id="SSF48264">
    <property type="entry name" value="Cytochrome P450"/>
    <property type="match status" value="1"/>
</dbReference>
<evidence type="ECO:0000313" key="11">
    <source>
        <dbReference type="EMBL" id="KAF9444176.1"/>
    </source>
</evidence>
<evidence type="ECO:0000256" key="7">
    <source>
        <dbReference type="ARBA" id="ARBA00023033"/>
    </source>
</evidence>
<dbReference type="PANTHER" id="PTHR24287">
    <property type="entry name" value="P450, PUTATIVE (EUROFUNG)-RELATED"/>
    <property type="match status" value="1"/>
</dbReference>
<dbReference type="PRINTS" id="PR00385">
    <property type="entry name" value="P450"/>
</dbReference>
<dbReference type="InterPro" id="IPR001128">
    <property type="entry name" value="Cyt_P450"/>
</dbReference>
<proteinExistence type="inferred from homology"/>
<dbReference type="OrthoDB" id="1470350at2759"/>
<feature type="binding site" description="axial binding residue" evidence="8">
    <location>
        <position position="509"/>
    </location>
    <ligand>
        <name>heme</name>
        <dbReference type="ChEBI" id="CHEBI:30413"/>
    </ligand>
    <ligandPart>
        <name>Fe</name>
        <dbReference type="ChEBI" id="CHEBI:18248"/>
    </ligandPart>
</feature>
<evidence type="ECO:0000256" key="3">
    <source>
        <dbReference type="ARBA" id="ARBA00022617"/>
    </source>
</evidence>
<feature type="region of interest" description="Disordered" evidence="10">
    <location>
        <begin position="538"/>
        <end position="566"/>
    </location>
</feature>
<evidence type="ECO:0000256" key="8">
    <source>
        <dbReference type="PIRSR" id="PIRSR602401-1"/>
    </source>
</evidence>
<evidence type="ECO:0000256" key="2">
    <source>
        <dbReference type="ARBA" id="ARBA00010617"/>
    </source>
</evidence>
<keyword evidence="6 8" id="KW-0408">Iron</keyword>
<dbReference type="Pfam" id="PF00067">
    <property type="entry name" value="p450"/>
    <property type="match status" value="1"/>
</dbReference>
<dbReference type="InterPro" id="IPR017972">
    <property type="entry name" value="Cyt_P450_CS"/>
</dbReference>
<keyword evidence="7 9" id="KW-0503">Monooxygenase</keyword>
<dbReference type="AlphaFoldDB" id="A0A9P5X6C6"/>
<evidence type="ECO:0000256" key="6">
    <source>
        <dbReference type="ARBA" id="ARBA00023004"/>
    </source>
</evidence>
<comment type="similarity">
    <text evidence="2 9">Belongs to the cytochrome P450 family.</text>
</comment>
<dbReference type="GO" id="GO:0016705">
    <property type="term" value="F:oxidoreductase activity, acting on paired donors, with incorporation or reduction of molecular oxygen"/>
    <property type="evidence" value="ECO:0007669"/>
    <property type="project" value="InterPro"/>
</dbReference>
<dbReference type="EMBL" id="MU151397">
    <property type="protein sequence ID" value="KAF9444176.1"/>
    <property type="molecule type" value="Genomic_DNA"/>
</dbReference>
<name>A0A9P5X6C6_9AGAR</name>
<gene>
    <name evidence="11" type="ORF">P691DRAFT_778437</name>
</gene>
<protein>
    <submittedName>
        <fullName evidence="11">Cytochrome P450 monooxygenase pc-3</fullName>
    </submittedName>
</protein>
<evidence type="ECO:0000313" key="12">
    <source>
        <dbReference type="Proteomes" id="UP000807342"/>
    </source>
</evidence>
<keyword evidence="5 9" id="KW-0560">Oxidoreductase</keyword>
<dbReference type="PANTHER" id="PTHR24287:SF1">
    <property type="entry name" value="P450, PUTATIVE (EUROFUNG)-RELATED"/>
    <property type="match status" value="1"/>
</dbReference>
<comment type="cofactor">
    <cofactor evidence="1 8">
        <name>heme</name>
        <dbReference type="ChEBI" id="CHEBI:30413"/>
    </cofactor>
</comment>
<dbReference type="Gene3D" id="1.10.630.10">
    <property type="entry name" value="Cytochrome P450"/>
    <property type="match status" value="1"/>
</dbReference>
<comment type="caution">
    <text evidence="11">The sequence shown here is derived from an EMBL/GenBank/DDBJ whole genome shotgun (WGS) entry which is preliminary data.</text>
</comment>
<dbReference type="GO" id="GO:0004497">
    <property type="term" value="F:monooxygenase activity"/>
    <property type="evidence" value="ECO:0007669"/>
    <property type="project" value="UniProtKB-KW"/>
</dbReference>
<keyword evidence="3 8" id="KW-0349">Heme</keyword>
<accession>A0A9P5X6C6</accession>
<dbReference type="InterPro" id="IPR036396">
    <property type="entry name" value="Cyt_P450_sf"/>
</dbReference>